<protein>
    <submittedName>
        <fullName evidence="2">Uncharacterized protein</fullName>
    </submittedName>
</protein>
<name>E4XFH3_OIKDI</name>
<evidence type="ECO:0000313" key="3">
    <source>
        <dbReference type="Proteomes" id="UP000001307"/>
    </source>
</evidence>
<feature type="compositionally biased region" description="Basic and acidic residues" evidence="1">
    <location>
        <begin position="266"/>
        <end position="276"/>
    </location>
</feature>
<dbReference type="InParanoid" id="E4XFH3"/>
<feature type="compositionally biased region" description="Basic and acidic residues" evidence="1">
    <location>
        <begin position="445"/>
        <end position="458"/>
    </location>
</feature>
<keyword evidence="3" id="KW-1185">Reference proteome</keyword>
<feature type="region of interest" description="Disordered" evidence="1">
    <location>
        <begin position="974"/>
        <end position="1074"/>
    </location>
</feature>
<feature type="compositionally biased region" description="Basic and acidic residues" evidence="1">
    <location>
        <begin position="561"/>
        <end position="579"/>
    </location>
</feature>
<feature type="compositionally biased region" description="Basic and acidic residues" evidence="1">
    <location>
        <begin position="934"/>
        <end position="950"/>
    </location>
</feature>
<gene>
    <name evidence="2" type="ORF">GSOID_T00010177001</name>
</gene>
<reference evidence="2" key="1">
    <citation type="journal article" date="2010" name="Science">
        <title>Plasticity of animal genome architecture unmasked by rapid evolution of a pelagic tunicate.</title>
        <authorList>
            <person name="Denoeud F."/>
            <person name="Henriet S."/>
            <person name="Mungpakdee S."/>
            <person name="Aury J.M."/>
            <person name="Da Silva C."/>
            <person name="Brinkmann H."/>
            <person name="Mikhaleva J."/>
            <person name="Olsen L.C."/>
            <person name="Jubin C."/>
            <person name="Canestro C."/>
            <person name="Bouquet J.M."/>
            <person name="Danks G."/>
            <person name="Poulain J."/>
            <person name="Campsteijn C."/>
            <person name="Adamski M."/>
            <person name="Cross I."/>
            <person name="Yadetie F."/>
            <person name="Muffato M."/>
            <person name="Louis A."/>
            <person name="Butcher S."/>
            <person name="Tsagkogeorga G."/>
            <person name="Konrad A."/>
            <person name="Singh S."/>
            <person name="Jensen M.F."/>
            <person name="Cong E.H."/>
            <person name="Eikeseth-Otteraa H."/>
            <person name="Noel B."/>
            <person name="Anthouard V."/>
            <person name="Porcel B.M."/>
            <person name="Kachouri-Lafond R."/>
            <person name="Nishino A."/>
            <person name="Ugolini M."/>
            <person name="Chourrout P."/>
            <person name="Nishida H."/>
            <person name="Aasland R."/>
            <person name="Huzurbazar S."/>
            <person name="Westhof E."/>
            <person name="Delsuc F."/>
            <person name="Lehrach H."/>
            <person name="Reinhardt R."/>
            <person name="Weissenbach J."/>
            <person name="Roy S.W."/>
            <person name="Artiguenave F."/>
            <person name="Postlethwait J.H."/>
            <person name="Manak J.R."/>
            <person name="Thompson E.M."/>
            <person name="Jaillon O."/>
            <person name="Du Pasquier L."/>
            <person name="Boudinot P."/>
            <person name="Liberles D.A."/>
            <person name="Volff J.N."/>
            <person name="Philippe H."/>
            <person name="Lenhard B."/>
            <person name="Roest Crollius H."/>
            <person name="Wincker P."/>
            <person name="Chourrout D."/>
        </authorList>
    </citation>
    <scope>NUCLEOTIDE SEQUENCE [LARGE SCALE GENOMIC DNA]</scope>
</reference>
<feature type="compositionally biased region" description="Basic and acidic residues" evidence="1">
    <location>
        <begin position="1023"/>
        <end position="1033"/>
    </location>
</feature>
<evidence type="ECO:0000313" key="2">
    <source>
        <dbReference type="EMBL" id="CBY24318.1"/>
    </source>
</evidence>
<feature type="compositionally biased region" description="Polar residues" evidence="1">
    <location>
        <begin position="592"/>
        <end position="602"/>
    </location>
</feature>
<feature type="region of interest" description="Disordered" evidence="1">
    <location>
        <begin position="141"/>
        <end position="168"/>
    </location>
</feature>
<feature type="compositionally biased region" description="Low complexity" evidence="1">
    <location>
        <begin position="226"/>
        <end position="241"/>
    </location>
</feature>
<feature type="compositionally biased region" description="Low complexity" evidence="1">
    <location>
        <begin position="1119"/>
        <end position="1131"/>
    </location>
</feature>
<organism evidence="2">
    <name type="scientific">Oikopleura dioica</name>
    <name type="common">Tunicate</name>
    <dbReference type="NCBI Taxonomy" id="34765"/>
    <lineage>
        <taxon>Eukaryota</taxon>
        <taxon>Metazoa</taxon>
        <taxon>Chordata</taxon>
        <taxon>Tunicata</taxon>
        <taxon>Appendicularia</taxon>
        <taxon>Copelata</taxon>
        <taxon>Oikopleuridae</taxon>
        <taxon>Oikopleura</taxon>
    </lineage>
</organism>
<feature type="region of interest" description="Disordered" evidence="1">
    <location>
        <begin position="377"/>
        <end position="462"/>
    </location>
</feature>
<feature type="compositionally biased region" description="Basic and acidic residues" evidence="1">
    <location>
        <begin position="1197"/>
        <end position="1207"/>
    </location>
</feature>
<feature type="region of interest" description="Disordered" evidence="1">
    <location>
        <begin position="643"/>
        <end position="708"/>
    </location>
</feature>
<feature type="region of interest" description="Disordered" evidence="1">
    <location>
        <begin position="1312"/>
        <end position="1372"/>
    </location>
</feature>
<feature type="compositionally biased region" description="Basic and acidic residues" evidence="1">
    <location>
        <begin position="1226"/>
        <end position="1254"/>
    </location>
</feature>
<feature type="region of interest" description="Disordered" evidence="1">
    <location>
        <begin position="930"/>
        <end position="950"/>
    </location>
</feature>
<feature type="compositionally biased region" description="Polar residues" evidence="1">
    <location>
        <begin position="1355"/>
        <end position="1366"/>
    </location>
</feature>
<feature type="region of interest" description="Disordered" evidence="1">
    <location>
        <begin position="224"/>
        <end position="276"/>
    </location>
</feature>
<dbReference type="Proteomes" id="UP000001307">
    <property type="component" value="Unassembled WGS sequence"/>
</dbReference>
<dbReference type="EMBL" id="FN653045">
    <property type="protein sequence ID" value="CBY24318.1"/>
    <property type="molecule type" value="Genomic_DNA"/>
</dbReference>
<feature type="compositionally biased region" description="Basic and acidic residues" evidence="1">
    <location>
        <begin position="841"/>
        <end position="851"/>
    </location>
</feature>
<accession>E4XFH3</accession>
<feature type="compositionally biased region" description="Polar residues" evidence="1">
    <location>
        <begin position="416"/>
        <end position="426"/>
    </location>
</feature>
<feature type="compositionally biased region" description="Basic and acidic residues" evidence="1">
    <location>
        <begin position="1169"/>
        <end position="1178"/>
    </location>
</feature>
<sequence length="1445" mass="160818">MAEEEIKTVAEKILEQKSASEIVKTPEAVRKISKEEVEDVFKSLKRQSSEQPLVDKVIDNIVDDIVKGKRKDEDDDFELIDEDEIKIAAEASKQNEETCDLPGKFPSPVLVDCPKKMEDSGINLPDIVPQQPIKKKENVMTMQDSGVGELLPEPQSAEQNDRPSTPLREEIAILEGKIAQLDESIDLKDDLTDSSLDLYDNFDNMASPTPKSPLPAVDYDLFGSISPPAAAEAPAQPSTQPRKSVVFSDHVQEKMISPASSMSSNERIDGEDYFTRSDDEKAKLEAELDELMDGFTEEIEKREKTPEQKDLLGTFKLDSSKIREEVDSEQKEYFPVEILKDQSLPKETEIEEVKTVDTQYDLEAVSKLEDPDQIISHEADVINTNPPADSLSKEDDVEKEPKEKEEIIENSEKANFMTSSIDTCQESIDDSGDTKTTEDPSITGDLKEKKQNNEDKSISFEAAETSELIVVEQENRPEQESEKEIHNEIHDKIESLSEYSEKTIEKLEQVQNMTSETNKITEFTDQSETNDAIASKECVTIIEKTSEFMKIENIESKGEVVDQSERVLEKENTEKEREIPIQSEELSPENIELQNDSPQLKTDSFEDTVTETTAAIDSSVSTDQSKTEIESLAALTVSEILQSAQAQAKSNQAGDKSKNHQEYDDPTAINEDTPVQRQFSEKEIDPKSSDETQREKFDVPPQFKEIPFEPIKEKEIEVILTKEDDKDVHDFIVEKDEPKLEELKSSETVSFGENQKIRTEKVLSFPSFSTEKSEVQQTVISSAPEAVPTALAPKEEEINLEENLQEIPKEAKEMSSQGSIQRILDSSGDFDDDNLSESDEQSSKDQLQKEDELSDAETTSQSTIEASPSMTTMDSVDVSGSYDQSNDTANVPSDRFRKDFVYCEPDEIEAESKEVQMKVSSTAIEVTTETTVTEMKRSESSDTLRFTEEHTSITVSSRDLDADLEAVETAASGMSSAFDEADKIDESGSVSADAVALEMSEQKEKPQSSGGQWNSGWEGWDEDQWKEPVRVEIKPQNIRESPVPHIVSENVSTDTEAGYETATSGGEYDTAVEDNNTSTDAFYSCNEGTDQEGTAFCQTGLEGKWYEAQMDLSNIEEISPPLSKSPLSSSKHTLRETVSSPVLISKEESTSDFIQEQISEENSAAEEEQNQKDVDKEQQQGNLEDDLNQAEVDEDEKQINIEEEQKQKASSPEPEVLPIVEVGPPSEKDNEQDRPASTDEERETPNEQNLKADVEPALPENVKIVEDKQEIIIAEKVHESESLKIDVNSVTTSVTTSYEIIDVKKVVVDLPVVQSSPLPAPVDEEDSRKSSNSESSESESEAESVKAKSASPESMSITVSEVTKSSEISEESTMVVLNVETRKSTGELRFIDTPTPVNEVKATSGKAEENADETENIIVAEKINDTVTEQLEQASKALIGDKDLG</sequence>
<feature type="region of interest" description="Disordered" evidence="1">
    <location>
        <begin position="561"/>
        <end position="627"/>
    </location>
</feature>
<feature type="region of interest" description="Disordered" evidence="1">
    <location>
        <begin position="791"/>
        <end position="898"/>
    </location>
</feature>
<evidence type="ECO:0000256" key="1">
    <source>
        <dbReference type="SAM" id="MobiDB-lite"/>
    </source>
</evidence>
<proteinExistence type="predicted"/>
<feature type="compositionally biased region" description="Polar residues" evidence="1">
    <location>
        <begin position="610"/>
        <end position="624"/>
    </location>
</feature>
<feature type="compositionally biased region" description="Basic and acidic residues" evidence="1">
    <location>
        <begin position="391"/>
        <end position="412"/>
    </location>
</feature>
<feature type="compositionally biased region" description="Polar residues" evidence="1">
    <location>
        <begin position="881"/>
        <end position="891"/>
    </location>
</feature>
<feature type="compositionally biased region" description="Low complexity" evidence="1">
    <location>
        <begin position="643"/>
        <end position="653"/>
    </location>
</feature>
<feature type="region of interest" description="Disordered" evidence="1">
    <location>
        <begin position="1117"/>
        <end position="1258"/>
    </location>
</feature>
<feature type="compositionally biased region" description="Acidic residues" evidence="1">
    <location>
        <begin position="1183"/>
        <end position="1196"/>
    </location>
</feature>
<feature type="compositionally biased region" description="Acidic residues" evidence="1">
    <location>
        <begin position="828"/>
        <end position="840"/>
    </location>
</feature>
<feature type="compositionally biased region" description="Basic and acidic residues" evidence="1">
    <location>
        <begin position="679"/>
        <end position="698"/>
    </location>
</feature>
<feature type="compositionally biased region" description="Polar residues" evidence="1">
    <location>
        <begin position="856"/>
        <end position="874"/>
    </location>
</feature>